<sequence>RNLRSQYVIPSTLISIQHCKIYAIASGAGGIIVSCSDMSTNGLWLNDHLVHRCSVILLDGDIIRFPNGKAFRCFHLTKTFREKSTIFDPTPPSEPSCMAFGAYTILSHCLGTGGFATVHLAIDTANHRQVACKVIKSKNGRRDFGTLLKEVRILAKVRHPNINSVVDIVHPSVESPFLKIFLQLCTGGDLFSFIVSHADKGQRMHPREAQFIMYQILQALKYLHDREICHRGTFCGPENVLLFAPGHYPRIQLADFGLARAHAYQSTLNACGTVSYLPPEGILALDQPSFKYVGKPSDCWSACVIFPYPFLWHRWASKTNEDSRVGA</sequence>
<reference evidence="1" key="1">
    <citation type="submission" date="2021-02" db="EMBL/GenBank/DDBJ databases">
        <authorList>
            <consortium name="DOE Joint Genome Institute"/>
            <person name="Ahrendt S."/>
            <person name="Looney B.P."/>
            <person name="Miyauchi S."/>
            <person name="Morin E."/>
            <person name="Drula E."/>
            <person name="Courty P.E."/>
            <person name="Chicoki N."/>
            <person name="Fauchery L."/>
            <person name="Kohler A."/>
            <person name="Kuo A."/>
            <person name="Labutti K."/>
            <person name="Pangilinan J."/>
            <person name="Lipzen A."/>
            <person name="Riley R."/>
            <person name="Andreopoulos W."/>
            <person name="He G."/>
            <person name="Johnson J."/>
            <person name="Barry K.W."/>
            <person name="Grigoriev I.V."/>
            <person name="Nagy L."/>
            <person name="Hibbett D."/>
            <person name="Henrissat B."/>
            <person name="Matheny P.B."/>
            <person name="Labbe J."/>
            <person name="Martin F."/>
        </authorList>
    </citation>
    <scope>NUCLEOTIDE SEQUENCE</scope>
    <source>
        <strain evidence="1">EC-137</strain>
    </source>
</reference>
<evidence type="ECO:0000313" key="2">
    <source>
        <dbReference type="Proteomes" id="UP000814128"/>
    </source>
</evidence>
<accession>A0ACB8QCZ9</accession>
<feature type="non-terminal residue" evidence="1">
    <location>
        <position position="1"/>
    </location>
</feature>
<evidence type="ECO:0000313" key="1">
    <source>
        <dbReference type="EMBL" id="KAI0029624.1"/>
    </source>
</evidence>
<protein>
    <submittedName>
        <fullName evidence="1">Kinase-like domain-containing protein</fullName>
    </submittedName>
</protein>
<keyword evidence="2" id="KW-1185">Reference proteome</keyword>
<name>A0ACB8QCZ9_9AGAM</name>
<organism evidence="1 2">
    <name type="scientific">Vararia minispora EC-137</name>
    <dbReference type="NCBI Taxonomy" id="1314806"/>
    <lineage>
        <taxon>Eukaryota</taxon>
        <taxon>Fungi</taxon>
        <taxon>Dikarya</taxon>
        <taxon>Basidiomycota</taxon>
        <taxon>Agaricomycotina</taxon>
        <taxon>Agaricomycetes</taxon>
        <taxon>Russulales</taxon>
        <taxon>Lachnocladiaceae</taxon>
        <taxon>Vararia</taxon>
    </lineage>
</organism>
<reference evidence="1" key="2">
    <citation type="journal article" date="2022" name="New Phytol.">
        <title>Evolutionary transition to the ectomycorrhizal habit in the genomes of a hyperdiverse lineage of mushroom-forming fungi.</title>
        <authorList>
            <person name="Looney B."/>
            <person name="Miyauchi S."/>
            <person name="Morin E."/>
            <person name="Drula E."/>
            <person name="Courty P.E."/>
            <person name="Kohler A."/>
            <person name="Kuo A."/>
            <person name="LaButti K."/>
            <person name="Pangilinan J."/>
            <person name="Lipzen A."/>
            <person name="Riley R."/>
            <person name="Andreopoulos W."/>
            <person name="He G."/>
            <person name="Johnson J."/>
            <person name="Nolan M."/>
            <person name="Tritt A."/>
            <person name="Barry K.W."/>
            <person name="Grigoriev I.V."/>
            <person name="Nagy L.G."/>
            <person name="Hibbett D."/>
            <person name="Henrissat B."/>
            <person name="Matheny P.B."/>
            <person name="Labbe J."/>
            <person name="Martin F.M."/>
        </authorList>
    </citation>
    <scope>NUCLEOTIDE SEQUENCE</scope>
    <source>
        <strain evidence="1">EC-137</strain>
    </source>
</reference>
<proteinExistence type="predicted"/>
<comment type="caution">
    <text evidence="1">The sequence shown here is derived from an EMBL/GenBank/DDBJ whole genome shotgun (WGS) entry which is preliminary data.</text>
</comment>
<dbReference type="Proteomes" id="UP000814128">
    <property type="component" value="Unassembled WGS sequence"/>
</dbReference>
<gene>
    <name evidence="1" type="ORF">K488DRAFT_55997</name>
</gene>
<dbReference type="EMBL" id="MU273665">
    <property type="protein sequence ID" value="KAI0029624.1"/>
    <property type="molecule type" value="Genomic_DNA"/>
</dbReference>